<comment type="caution">
    <text evidence="4">The sequence shown here is derived from an EMBL/GenBank/DDBJ whole genome shotgun (WGS) entry which is preliminary data.</text>
</comment>
<dbReference type="PANTHER" id="PTHR11240:SF22">
    <property type="entry name" value="RIBONUCLEASE T2"/>
    <property type="match status" value="1"/>
</dbReference>
<dbReference type="GO" id="GO:0006401">
    <property type="term" value="P:RNA catabolic process"/>
    <property type="evidence" value="ECO:0007669"/>
    <property type="project" value="TreeGrafter"/>
</dbReference>
<evidence type="ECO:0000313" key="5">
    <source>
        <dbReference type="Proteomes" id="UP001188597"/>
    </source>
</evidence>
<organism evidence="4 5">
    <name type="scientific">Escallonia herrerae</name>
    <dbReference type="NCBI Taxonomy" id="1293975"/>
    <lineage>
        <taxon>Eukaryota</taxon>
        <taxon>Viridiplantae</taxon>
        <taxon>Streptophyta</taxon>
        <taxon>Embryophyta</taxon>
        <taxon>Tracheophyta</taxon>
        <taxon>Spermatophyta</taxon>
        <taxon>Magnoliopsida</taxon>
        <taxon>eudicotyledons</taxon>
        <taxon>Gunneridae</taxon>
        <taxon>Pentapetalae</taxon>
        <taxon>asterids</taxon>
        <taxon>campanulids</taxon>
        <taxon>Escalloniales</taxon>
        <taxon>Escalloniaceae</taxon>
        <taxon>Escallonia</taxon>
    </lineage>
</organism>
<dbReference type="EMBL" id="JAVXUP010000602">
    <property type="protein sequence ID" value="KAK3024453.1"/>
    <property type="molecule type" value="Genomic_DNA"/>
</dbReference>
<dbReference type="GO" id="GO:0003723">
    <property type="term" value="F:RNA binding"/>
    <property type="evidence" value="ECO:0007669"/>
    <property type="project" value="InterPro"/>
</dbReference>
<proteinExistence type="inferred from homology"/>
<reference evidence="4" key="1">
    <citation type="submission" date="2022-12" db="EMBL/GenBank/DDBJ databases">
        <title>Draft genome assemblies for two species of Escallonia (Escalloniales).</title>
        <authorList>
            <person name="Chanderbali A."/>
            <person name="Dervinis C."/>
            <person name="Anghel I."/>
            <person name="Soltis D."/>
            <person name="Soltis P."/>
            <person name="Zapata F."/>
        </authorList>
    </citation>
    <scope>NUCLEOTIDE SEQUENCE</scope>
    <source>
        <strain evidence="4">UCBG64.0493</strain>
        <tissue evidence="4">Leaf</tissue>
    </source>
</reference>
<accession>A0AA88WCY3</accession>
<comment type="similarity">
    <text evidence="1 2">Belongs to the RNase T2 family.</text>
</comment>
<dbReference type="AlphaFoldDB" id="A0AA88WCY3"/>
<gene>
    <name evidence="4" type="ORF">RJ639_042985</name>
</gene>
<dbReference type="GO" id="GO:0005576">
    <property type="term" value="C:extracellular region"/>
    <property type="evidence" value="ECO:0007669"/>
    <property type="project" value="TreeGrafter"/>
</dbReference>
<name>A0AA88WCY3_9ASTE</name>
<dbReference type="Gene3D" id="3.90.730.10">
    <property type="entry name" value="Ribonuclease T2-like"/>
    <property type="match status" value="1"/>
</dbReference>
<dbReference type="InterPro" id="IPR036430">
    <property type="entry name" value="RNase_T2-like_sf"/>
</dbReference>
<dbReference type="GO" id="GO:0033897">
    <property type="term" value="F:ribonuclease T2 activity"/>
    <property type="evidence" value="ECO:0007669"/>
    <property type="project" value="InterPro"/>
</dbReference>
<protein>
    <submittedName>
        <fullName evidence="4">Uncharacterized protein</fullName>
    </submittedName>
</protein>
<keyword evidence="5" id="KW-1185">Reference proteome</keyword>
<evidence type="ECO:0000256" key="1">
    <source>
        <dbReference type="ARBA" id="ARBA00007469"/>
    </source>
</evidence>
<dbReference type="Pfam" id="PF00445">
    <property type="entry name" value="Ribonuclease_T2"/>
    <property type="match status" value="1"/>
</dbReference>
<evidence type="ECO:0000256" key="2">
    <source>
        <dbReference type="RuleBase" id="RU004328"/>
    </source>
</evidence>
<evidence type="ECO:0000313" key="4">
    <source>
        <dbReference type="EMBL" id="KAK3024453.1"/>
    </source>
</evidence>
<feature type="region of interest" description="Disordered" evidence="3">
    <location>
        <begin position="1"/>
        <end position="20"/>
    </location>
</feature>
<sequence length="274" mass="30917">MVDSLKTVSLKQPAGDPSTAKTPSFGLLLVSLLGGIFCCFPQVRHAITPPLPRRSCCSPSTPLSATTNSSSHRDPIKYQLLQKWPTLFVDNPEEDLLKASQKFWERQWKKHGSCSNLSPFDYFSLALKFRDQLNPLVDLRREGVEPSGRSFTAKELQDAMPLAPKVKCNKKNEMPQLMENPVGACMQRKRFPEERISRNKAVNISPRAAKWRPYRSKGNAILINLGTIWVVVIARHRDLLKPHDLENISGRIKPACSNRKHKAHADEGKVRSET</sequence>
<dbReference type="Proteomes" id="UP001188597">
    <property type="component" value="Unassembled WGS sequence"/>
</dbReference>
<dbReference type="InterPro" id="IPR001568">
    <property type="entry name" value="RNase_T2-like"/>
</dbReference>
<feature type="compositionally biased region" description="Polar residues" evidence="3">
    <location>
        <begin position="1"/>
        <end position="10"/>
    </location>
</feature>
<dbReference type="SUPFAM" id="SSF55895">
    <property type="entry name" value="Ribonuclease Rh-like"/>
    <property type="match status" value="1"/>
</dbReference>
<evidence type="ECO:0000256" key="3">
    <source>
        <dbReference type="SAM" id="MobiDB-lite"/>
    </source>
</evidence>
<dbReference type="PANTHER" id="PTHR11240">
    <property type="entry name" value="RIBONUCLEASE T2"/>
    <property type="match status" value="1"/>
</dbReference>